<dbReference type="GO" id="GO:0006508">
    <property type="term" value="P:proteolysis"/>
    <property type="evidence" value="ECO:0007669"/>
    <property type="project" value="InterPro"/>
</dbReference>
<evidence type="ECO:0008006" key="4">
    <source>
        <dbReference type="Google" id="ProtNLM"/>
    </source>
</evidence>
<dbReference type="SUPFAM" id="SSF50630">
    <property type="entry name" value="Acid proteases"/>
    <property type="match status" value="1"/>
</dbReference>
<keyword evidence="3" id="KW-1185">Reference proteome</keyword>
<gene>
    <name evidence="2" type="ORF">NDU88_004818</name>
</gene>
<dbReference type="GO" id="GO:0004190">
    <property type="term" value="F:aspartic-type endopeptidase activity"/>
    <property type="evidence" value="ECO:0007669"/>
    <property type="project" value="InterPro"/>
</dbReference>
<dbReference type="InterPro" id="IPR001969">
    <property type="entry name" value="Aspartic_peptidase_AS"/>
</dbReference>
<feature type="signal peptide" evidence="1">
    <location>
        <begin position="1"/>
        <end position="20"/>
    </location>
</feature>
<dbReference type="AlphaFoldDB" id="A0AAV7NPN9"/>
<evidence type="ECO:0000313" key="2">
    <source>
        <dbReference type="EMBL" id="KAJ1116612.1"/>
    </source>
</evidence>
<proteinExistence type="predicted"/>
<evidence type="ECO:0000256" key="1">
    <source>
        <dbReference type="SAM" id="SignalP"/>
    </source>
</evidence>
<dbReference type="PROSITE" id="PS00141">
    <property type="entry name" value="ASP_PROTEASE"/>
    <property type="match status" value="1"/>
</dbReference>
<name>A0AAV7NPN9_PLEWA</name>
<evidence type="ECO:0000313" key="3">
    <source>
        <dbReference type="Proteomes" id="UP001066276"/>
    </source>
</evidence>
<reference evidence="2" key="1">
    <citation type="journal article" date="2022" name="bioRxiv">
        <title>Sequencing and chromosome-scale assembly of the giantPleurodeles waltlgenome.</title>
        <authorList>
            <person name="Brown T."/>
            <person name="Elewa A."/>
            <person name="Iarovenko S."/>
            <person name="Subramanian E."/>
            <person name="Araus A.J."/>
            <person name="Petzold A."/>
            <person name="Susuki M."/>
            <person name="Suzuki K.-i.T."/>
            <person name="Hayashi T."/>
            <person name="Toyoda A."/>
            <person name="Oliveira C."/>
            <person name="Osipova E."/>
            <person name="Leigh N.D."/>
            <person name="Simon A."/>
            <person name="Yun M.H."/>
        </authorList>
    </citation>
    <scope>NUCLEOTIDE SEQUENCE</scope>
    <source>
        <strain evidence="2">20211129_DDA</strain>
        <tissue evidence="2">Liver</tissue>
    </source>
</reference>
<dbReference type="EMBL" id="JANPWB010000012">
    <property type="protein sequence ID" value="KAJ1116612.1"/>
    <property type="molecule type" value="Genomic_DNA"/>
</dbReference>
<keyword evidence="1" id="KW-0732">Signal</keyword>
<protein>
    <recommendedName>
        <fullName evidence="4">Peptidase A2 domain-containing protein</fullName>
    </recommendedName>
</protein>
<sequence>MVFALPCVQPLLTFLDVFLGTCCCRTRYFIFHSSLEINGIQVQVMADSGSPFTLFSEAKWNELFKSQGLTLSQSLIQPIGYGGKSINVVGEFNAELRFKNSATSATIHVAMDNACLLGWFDQGKLELVLDPNNPEQSGGKKRIHACVLCYVR</sequence>
<dbReference type="InterPro" id="IPR021109">
    <property type="entry name" value="Peptidase_aspartic_dom_sf"/>
</dbReference>
<feature type="chain" id="PRO_5043911033" description="Peptidase A2 domain-containing protein" evidence="1">
    <location>
        <begin position="21"/>
        <end position="152"/>
    </location>
</feature>
<dbReference type="Proteomes" id="UP001066276">
    <property type="component" value="Chromosome 8"/>
</dbReference>
<accession>A0AAV7NPN9</accession>
<organism evidence="2 3">
    <name type="scientific">Pleurodeles waltl</name>
    <name type="common">Iberian ribbed newt</name>
    <dbReference type="NCBI Taxonomy" id="8319"/>
    <lineage>
        <taxon>Eukaryota</taxon>
        <taxon>Metazoa</taxon>
        <taxon>Chordata</taxon>
        <taxon>Craniata</taxon>
        <taxon>Vertebrata</taxon>
        <taxon>Euteleostomi</taxon>
        <taxon>Amphibia</taxon>
        <taxon>Batrachia</taxon>
        <taxon>Caudata</taxon>
        <taxon>Salamandroidea</taxon>
        <taxon>Salamandridae</taxon>
        <taxon>Pleurodelinae</taxon>
        <taxon>Pleurodeles</taxon>
    </lineage>
</organism>
<comment type="caution">
    <text evidence="2">The sequence shown here is derived from an EMBL/GenBank/DDBJ whole genome shotgun (WGS) entry which is preliminary data.</text>
</comment>